<dbReference type="HAMAP" id="MF_00001">
    <property type="entry name" value="Asp_carb_tr"/>
    <property type="match status" value="1"/>
</dbReference>
<feature type="binding site" evidence="7">
    <location>
        <position position="50"/>
    </location>
    <ligand>
        <name>carbamoyl phosphate</name>
        <dbReference type="ChEBI" id="CHEBI:58228"/>
    </ligand>
</feature>
<dbReference type="Gene3D" id="3.40.50.1370">
    <property type="entry name" value="Aspartate/ornithine carbamoyltransferase"/>
    <property type="match status" value="2"/>
</dbReference>
<dbReference type="EC" id="2.1.3.2" evidence="7"/>
<accession>A0ABV8USW5</accession>
<feature type="domain" description="Aspartate/ornithine carbamoyltransferase carbamoyl-P binding" evidence="9">
    <location>
        <begin position="2"/>
        <end position="140"/>
    </location>
</feature>
<evidence type="ECO:0000313" key="10">
    <source>
        <dbReference type="EMBL" id="MFC4354392.1"/>
    </source>
</evidence>
<evidence type="ECO:0000256" key="2">
    <source>
        <dbReference type="ARBA" id="ARBA00008896"/>
    </source>
</evidence>
<feature type="binding site" evidence="7">
    <location>
        <position position="49"/>
    </location>
    <ligand>
        <name>carbamoyl phosphate</name>
        <dbReference type="ChEBI" id="CHEBI:58228"/>
    </ligand>
</feature>
<reference evidence="11" key="1">
    <citation type="journal article" date="2019" name="Int. J. Syst. Evol. Microbiol.">
        <title>The Global Catalogue of Microorganisms (GCM) 10K type strain sequencing project: providing services to taxonomists for standard genome sequencing and annotation.</title>
        <authorList>
            <consortium name="The Broad Institute Genomics Platform"/>
            <consortium name="The Broad Institute Genome Sequencing Center for Infectious Disease"/>
            <person name="Wu L."/>
            <person name="Ma J."/>
        </authorList>
    </citation>
    <scope>NUCLEOTIDE SEQUENCE [LARGE SCALE GENOMIC DNA]</scope>
    <source>
        <strain evidence="11">CCUG 50353</strain>
    </source>
</reference>
<dbReference type="InterPro" id="IPR006132">
    <property type="entry name" value="Asp/Orn_carbamoyltranf_P-bd"/>
</dbReference>
<proteinExistence type="inferred from homology"/>
<dbReference type="InterPro" id="IPR002082">
    <property type="entry name" value="Asp_carbamoyltransf"/>
</dbReference>
<keyword evidence="3 7" id="KW-0808">Transferase</keyword>
<dbReference type="SUPFAM" id="SSF53671">
    <property type="entry name" value="Aspartate/ornithine carbamoyltransferase"/>
    <property type="match status" value="1"/>
</dbReference>
<dbReference type="EMBL" id="JBHSEF010000011">
    <property type="protein sequence ID" value="MFC4354392.1"/>
    <property type="molecule type" value="Genomic_DNA"/>
</dbReference>
<dbReference type="PANTHER" id="PTHR45753">
    <property type="entry name" value="ORNITHINE CARBAMOYLTRANSFERASE, MITOCHONDRIAL"/>
    <property type="match status" value="1"/>
</dbReference>
<dbReference type="PANTHER" id="PTHR45753:SF6">
    <property type="entry name" value="ASPARTATE CARBAMOYLTRANSFERASE"/>
    <property type="match status" value="1"/>
</dbReference>
<evidence type="ECO:0000256" key="4">
    <source>
        <dbReference type="ARBA" id="ARBA00022975"/>
    </source>
</evidence>
<feature type="binding site" evidence="7">
    <location>
        <position position="130"/>
    </location>
    <ligand>
        <name>carbamoyl phosphate</name>
        <dbReference type="ChEBI" id="CHEBI:58228"/>
    </ligand>
</feature>
<feature type="binding site" evidence="7">
    <location>
        <position position="250"/>
    </location>
    <ligand>
        <name>carbamoyl phosphate</name>
        <dbReference type="ChEBI" id="CHEBI:58228"/>
    </ligand>
</feature>
<feature type="binding site" evidence="7">
    <location>
        <position position="208"/>
    </location>
    <ligand>
        <name>L-aspartate</name>
        <dbReference type="ChEBI" id="CHEBI:29991"/>
    </ligand>
</feature>
<comment type="pathway">
    <text evidence="1 7">Pyrimidine metabolism; UMP biosynthesis via de novo pathway; (S)-dihydroorotate from bicarbonate: step 2/3.</text>
</comment>
<organism evidence="10 11">
    <name type="scientific">Chryseomicrobium palamuruense</name>
    <dbReference type="NCBI Taxonomy" id="682973"/>
    <lineage>
        <taxon>Bacteria</taxon>
        <taxon>Bacillati</taxon>
        <taxon>Bacillota</taxon>
        <taxon>Bacilli</taxon>
        <taxon>Bacillales</taxon>
        <taxon>Caryophanaceae</taxon>
        <taxon>Chryseomicrobium</taxon>
    </lineage>
</organism>
<feature type="binding site" evidence="7">
    <location>
        <position position="160"/>
    </location>
    <ligand>
        <name>L-aspartate</name>
        <dbReference type="ChEBI" id="CHEBI:29991"/>
    </ligand>
</feature>
<evidence type="ECO:0000256" key="5">
    <source>
        <dbReference type="ARBA" id="ARBA00043884"/>
    </source>
</evidence>
<comment type="subunit">
    <text evidence="7">Heterododecamer (2C3:3R2) of six catalytic PyrB chains organized as two trimers (C3), and six regulatory PyrI chains organized as three dimers (R2).</text>
</comment>
<keyword evidence="4 7" id="KW-0665">Pyrimidine biosynthesis</keyword>
<dbReference type="Pfam" id="PF00185">
    <property type="entry name" value="OTCace"/>
    <property type="match status" value="1"/>
</dbReference>
<comment type="caution">
    <text evidence="10">The sequence shown here is derived from an EMBL/GenBank/DDBJ whole genome shotgun (WGS) entry which is preliminary data.</text>
</comment>
<dbReference type="NCBIfam" id="NF002032">
    <property type="entry name" value="PRK00856.1"/>
    <property type="match status" value="1"/>
</dbReference>
<dbReference type="GO" id="GO:0004070">
    <property type="term" value="F:aspartate carbamoyltransferase activity"/>
    <property type="evidence" value="ECO:0007669"/>
    <property type="project" value="UniProtKB-EC"/>
</dbReference>
<sequence length="295" mass="33041">MRALTTIEELTKEQILHLVKRARQLKAGSPSQVPPGLVAANLFFEPSTRTKMSFEMAEHKVGLKVLPFDAESSSATKGESLYDTVKTLEAIGVDVLVIRHPENAYYAPFLGKVKPVVINGGDGTGNHPTQSLLDVMTMMEEFEELEGKTITIVGDLAHSRVARSNVHLLSQLGADLLFVSPPEWQAEFPILYSLDEAVATSDVIMLLRVQHERHDAQQSFTKEEYHARYGMNTARLEQMKQGAILMHPAPFNRGVEIADDVVEAPCSRIFEQMKNGVYMRMAILEHYLKEEMECE</sequence>
<dbReference type="NCBIfam" id="TIGR00670">
    <property type="entry name" value="asp_carb_tr"/>
    <property type="match status" value="1"/>
</dbReference>
<evidence type="ECO:0000256" key="3">
    <source>
        <dbReference type="ARBA" id="ARBA00022679"/>
    </source>
</evidence>
<comment type="catalytic activity">
    <reaction evidence="6 7">
        <text>carbamoyl phosphate + L-aspartate = N-carbamoyl-L-aspartate + phosphate + H(+)</text>
        <dbReference type="Rhea" id="RHEA:20013"/>
        <dbReference type="ChEBI" id="CHEBI:15378"/>
        <dbReference type="ChEBI" id="CHEBI:29991"/>
        <dbReference type="ChEBI" id="CHEBI:32814"/>
        <dbReference type="ChEBI" id="CHEBI:43474"/>
        <dbReference type="ChEBI" id="CHEBI:58228"/>
        <dbReference type="EC" id="2.1.3.2"/>
    </reaction>
</comment>
<gene>
    <name evidence="7" type="primary">pyrB</name>
    <name evidence="10" type="ORF">ACFO0S_04790</name>
</gene>
<dbReference type="PRINTS" id="PR00100">
    <property type="entry name" value="AOTCASE"/>
</dbReference>
<dbReference type="RefSeq" id="WP_378140675.1">
    <property type="nucleotide sequence ID" value="NZ_JBHSEF010000011.1"/>
</dbReference>
<feature type="binding site" evidence="7">
    <location>
        <position position="249"/>
    </location>
    <ligand>
        <name>carbamoyl phosphate</name>
        <dbReference type="ChEBI" id="CHEBI:58228"/>
    </ligand>
</feature>
<name>A0ABV8USW5_9BACL</name>
<evidence type="ECO:0000256" key="1">
    <source>
        <dbReference type="ARBA" id="ARBA00004852"/>
    </source>
</evidence>
<dbReference type="InterPro" id="IPR006131">
    <property type="entry name" value="Asp_carbamoyltransf_Asp/Orn-bd"/>
</dbReference>
<comment type="similarity">
    <text evidence="2 7">Belongs to the aspartate/ornithine carbamoyltransferase superfamily. ATCase family.</text>
</comment>
<evidence type="ECO:0000259" key="8">
    <source>
        <dbReference type="Pfam" id="PF00185"/>
    </source>
</evidence>
<evidence type="ECO:0000256" key="7">
    <source>
        <dbReference type="HAMAP-Rule" id="MF_00001"/>
    </source>
</evidence>
<feature type="binding site" evidence="7">
    <location>
        <position position="99"/>
    </location>
    <ligand>
        <name>carbamoyl phosphate</name>
        <dbReference type="ChEBI" id="CHEBI:58228"/>
    </ligand>
</feature>
<keyword evidence="11" id="KW-1185">Reference proteome</keyword>
<dbReference type="InterPro" id="IPR036901">
    <property type="entry name" value="Asp/Orn_carbamoylTrfase_sf"/>
</dbReference>
<dbReference type="Proteomes" id="UP001595733">
    <property type="component" value="Unassembled WGS sequence"/>
</dbReference>
<evidence type="ECO:0000256" key="6">
    <source>
        <dbReference type="ARBA" id="ARBA00048859"/>
    </source>
</evidence>
<dbReference type="PRINTS" id="PR00101">
    <property type="entry name" value="ATCASE"/>
</dbReference>
<feature type="binding site" evidence="7">
    <location>
        <position position="77"/>
    </location>
    <ligand>
        <name>L-aspartate</name>
        <dbReference type="ChEBI" id="CHEBI:29991"/>
    </ligand>
</feature>
<feature type="domain" description="Aspartate/ornithine carbamoyltransferase Asp/Orn-binding" evidence="8">
    <location>
        <begin position="146"/>
        <end position="285"/>
    </location>
</feature>
<comment type="function">
    <text evidence="5 7">Catalyzes the condensation of carbamoyl phosphate and aspartate to form carbamoyl aspartate and inorganic phosphate, the committed step in the de novo pyrimidine nucleotide biosynthesis pathway.</text>
</comment>
<dbReference type="InterPro" id="IPR006130">
    <property type="entry name" value="Asp/Orn_carbamoylTrfase"/>
</dbReference>
<evidence type="ECO:0000259" key="9">
    <source>
        <dbReference type="Pfam" id="PF02729"/>
    </source>
</evidence>
<feature type="binding site" evidence="7">
    <location>
        <position position="127"/>
    </location>
    <ligand>
        <name>carbamoyl phosphate</name>
        <dbReference type="ChEBI" id="CHEBI:58228"/>
    </ligand>
</feature>
<dbReference type="PROSITE" id="PS00097">
    <property type="entry name" value="CARBAMOYLTRANSFERASE"/>
    <property type="match status" value="1"/>
</dbReference>
<protein>
    <recommendedName>
        <fullName evidence="7">Aspartate carbamoyltransferase</fullName>
        <ecNumber evidence="7">2.1.3.2</ecNumber>
    </recommendedName>
    <alternativeName>
        <fullName evidence="7">Aspartate transcarbamylase</fullName>
        <shortName evidence="7">ATCase</shortName>
    </alternativeName>
</protein>
<dbReference type="Pfam" id="PF02729">
    <property type="entry name" value="OTCace_N"/>
    <property type="match status" value="1"/>
</dbReference>
<evidence type="ECO:0000313" key="11">
    <source>
        <dbReference type="Proteomes" id="UP001595733"/>
    </source>
</evidence>